<proteinExistence type="predicted"/>
<evidence type="ECO:0000313" key="2">
    <source>
        <dbReference type="EMBL" id="SFO40557.1"/>
    </source>
</evidence>
<keyword evidence="1" id="KW-0812">Transmembrane</keyword>
<dbReference type="OrthoDB" id="9793324at2"/>
<keyword evidence="1" id="KW-1133">Transmembrane helix</keyword>
<dbReference type="Pfam" id="PF09551">
    <property type="entry name" value="Spore_II_R"/>
    <property type="match status" value="1"/>
</dbReference>
<dbReference type="RefSeq" id="WP_091687326.1">
    <property type="nucleotide sequence ID" value="NZ_BAABFM010000007.1"/>
</dbReference>
<dbReference type="NCBIfam" id="TIGR02837">
    <property type="entry name" value="spore_II_R"/>
    <property type="match status" value="1"/>
</dbReference>
<dbReference type="STRING" id="1527.SAMN04489757_12332"/>
<reference evidence="2 3" key="1">
    <citation type="submission" date="2016-10" db="EMBL/GenBank/DDBJ databases">
        <authorList>
            <person name="de Groot N.N."/>
        </authorList>
    </citation>
    <scope>NUCLEOTIDE SEQUENCE [LARGE SCALE GENOMIC DNA]</scope>
    <source>
        <strain evidence="2 3">DSM 1283</strain>
    </source>
</reference>
<evidence type="ECO:0000256" key="1">
    <source>
        <dbReference type="SAM" id="Phobius"/>
    </source>
</evidence>
<dbReference type="Proteomes" id="UP000198806">
    <property type="component" value="Unassembled WGS sequence"/>
</dbReference>
<dbReference type="EMBL" id="FOWD01000023">
    <property type="protein sequence ID" value="SFO40557.1"/>
    <property type="molecule type" value="Genomic_DNA"/>
</dbReference>
<dbReference type="AlphaFoldDB" id="A0A1I5GX83"/>
<name>A0A1I5GX83_9FIRM</name>
<sequence>MKDHYPHKKRNLYCTTDHMFQKIIPSCLILIITIFYIIYHLQNEGMIWTEHTSFKQQDSISTNIHNDVSQSTETDRELRIQQGIAQEILRFHVIANSDSEEDQALKLKVKDAVTRALQPKLDKASDITEARNILSEELYHLEELSDKIIQENGFTYTASASIEKGYFPLKVYGDLTLPPGEYEAVRIELGSATGRNWWCIMFPPLCFVDATYNVIPESSKEELKYVLTEEEYDSIFSNKNDKEKVKVKVSFKLFSFLDKWIDNK</sequence>
<dbReference type="InterPro" id="IPR014202">
    <property type="entry name" value="Spore_II_R"/>
</dbReference>
<keyword evidence="3" id="KW-1185">Reference proteome</keyword>
<accession>A0A1I5GX83</accession>
<gene>
    <name evidence="2" type="ORF">SAMN04489757_12332</name>
</gene>
<organism evidence="2 3">
    <name type="scientific">Anaerocolumna aminovalerica</name>
    <dbReference type="NCBI Taxonomy" id="1527"/>
    <lineage>
        <taxon>Bacteria</taxon>
        <taxon>Bacillati</taxon>
        <taxon>Bacillota</taxon>
        <taxon>Clostridia</taxon>
        <taxon>Lachnospirales</taxon>
        <taxon>Lachnospiraceae</taxon>
        <taxon>Anaerocolumna</taxon>
    </lineage>
</organism>
<feature type="transmembrane region" description="Helical" evidence="1">
    <location>
        <begin position="20"/>
        <end position="39"/>
    </location>
</feature>
<protein>
    <submittedName>
        <fullName evidence="2">Stage II sporulation protein R (Spore_II_R)</fullName>
    </submittedName>
</protein>
<keyword evidence="1" id="KW-0472">Membrane</keyword>
<evidence type="ECO:0000313" key="3">
    <source>
        <dbReference type="Proteomes" id="UP000198806"/>
    </source>
</evidence>